<proteinExistence type="predicted"/>
<accession>A0AC35FVY8</accession>
<reference evidence="2" key="1">
    <citation type="submission" date="2022-11" db="UniProtKB">
        <authorList>
            <consortium name="WormBaseParasite"/>
        </authorList>
    </citation>
    <scope>IDENTIFICATION</scope>
</reference>
<name>A0AC35FVY8_9BILA</name>
<dbReference type="Proteomes" id="UP000887580">
    <property type="component" value="Unplaced"/>
</dbReference>
<dbReference type="WBParaSite" id="PS1159_v2.g20897.t1">
    <property type="protein sequence ID" value="PS1159_v2.g20897.t1"/>
    <property type="gene ID" value="PS1159_v2.g20897"/>
</dbReference>
<organism evidence="1 2">
    <name type="scientific">Panagrolaimus sp. PS1159</name>
    <dbReference type="NCBI Taxonomy" id="55785"/>
    <lineage>
        <taxon>Eukaryota</taxon>
        <taxon>Metazoa</taxon>
        <taxon>Ecdysozoa</taxon>
        <taxon>Nematoda</taxon>
        <taxon>Chromadorea</taxon>
        <taxon>Rhabditida</taxon>
        <taxon>Tylenchina</taxon>
        <taxon>Panagrolaimomorpha</taxon>
        <taxon>Panagrolaimoidea</taxon>
        <taxon>Panagrolaimidae</taxon>
        <taxon>Panagrolaimus</taxon>
    </lineage>
</organism>
<sequence length="68" mass="8117">MKMNILSGFFLLLFSLFNFLIFKIIHFRFSGSSNKQKKRNDIDSFTTISLFSFGIKKIFFFQFHHLLA</sequence>
<protein>
    <submittedName>
        <fullName evidence="2">Uncharacterized protein</fullName>
    </submittedName>
</protein>
<evidence type="ECO:0000313" key="2">
    <source>
        <dbReference type="WBParaSite" id="PS1159_v2.g20897.t1"/>
    </source>
</evidence>
<evidence type="ECO:0000313" key="1">
    <source>
        <dbReference type="Proteomes" id="UP000887580"/>
    </source>
</evidence>